<evidence type="ECO:0000313" key="1">
    <source>
        <dbReference type="EMBL" id="CDQ10524.1"/>
    </source>
</evidence>
<accession>A0A060UVG5</accession>
<reference evidence="1" key="1">
    <citation type="submission" date="2014-03" db="EMBL/GenBank/DDBJ databases">
        <authorList>
            <person name="Genoscope - CEA"/>
        </authorList>
    </citation>
    <scope>NUCLEOTIDE SEQUENCE [LARGE SCALE GENOMIC DNA]</scope>
    <source>
        <strain evidence="1">CF27</strain>
    </source>
</reference>
<gene>
    <name evidence="2" type="ORF">AFERRI_10587</name>
    <name evidence="1" type="ORF">AFERRI_400305</name>
</gene>
<sequence>MADMALDIGYREMSFHLGDIARILNEKEHQKNLPDDTVTALREFHAVATESGMGDDGFFRLTLVPSADRALAIRQTTEVLRSMMRGECTEFNDHEICQASSMQ</sequence>
<keyword evidence="3" id="KW-1185">Reference proteome</keyword>
<proteinExistence type="predicted"/>
<protein>
    <submittedName>
        <fullName evidence="1">Uncharacterized protein</fullName>
    </submittedName>
</protein>
<dbReference type="AlphaFoldDB" id="A0A060UVG5"/>
<organism evidence="1">
    <name type="scientific">Acidithiobacillus ferrivorans</name>
    <dbReference type="NCBI Taxonomy" id="160808"/>
    <lineage>
        <taxon>Bacteria</taxon>
        <taxon>Pseudomonadati</taxon>
        <taxon>Pseudomonadota</taxon>
        <taxon>Acidithiobacillia</taxon>
        <taxon>Acidithiobacillales</taxon>
        <taxon>Acidithiobacillaceae</taxon>
        <taxon>Acidithiobacillus</taxon>
    </lineage>
</organism>
<reference evidence="2 3" key="3">
    <citation type="submission" date="2017-03" db="EMBL/GenBank/DDBJ databases">
        <authorList>
            <person name="Regsiter A."/>
            <person name="William W."/>
        </authorList>
    </citation>
    <scope>NUCLEOTIDE SEQUENCE [LARGE SCALE GENOMIC DNA]</scope>
    <source>
        <strain evidence="2">PRJEB5721</strain>
    </source>
</reference>
<reference evidence="1" key="2">
    <citation type="submission" date="2014-07" db="EMBL/GenBank/DDBJ databases">
        <title>Initial genome analysis of the psychrotolerant acidophile Acidithiobacillus ferrivorans CF27: insights into iron and sulfur oxidation pathways and into biofilm formation.</title>
        <authorList>
            <person name="Talla E."/>
            <person name="Hedrich S."/>
            <person name="Mangenot S."/>
            <person name="Ji B."/>
            <person name="Johnson D.B."/>
            <person name="Barbe V."/>
            <person name="Bonnefoy V."/>
        </authorList>
    </citation>
    <scope>NUCLEOTIDE SEQUENCE [LARGE SCALE GENOMIC DNA]</scope>
    <source>
        <strain evidence="1">CF27</strain>
    </source>
</reference>
<evidence type="ECO:0000313" key="3">
    <source>
        <dbReference type="Proteomes" id="UP000193925"/>
    </source>
</evidence>
<dbReference type="RefSeq" id="WP_035193049.1">
    <property type="nucleotide sequence ID" value="NZ_CCCS020000035.1"/>
</dbReference>
<dbReference type="EMBL" id="LT841305">
    <property type="protein sequence ID" value="SMH64554.1"/>
    <property type="molecule type" value="Genomic_DNA"/>
</dbReference>
<dbReference type="EMBL" id="CCCS020000035">
    <property type="protein sequence ID" value="CDQ10524.1"/>
    <property type="molecule type" value="Genomic_DNA"/>
</dbReference>
<evidence type="ECO:0000313" key="2">
    <source>
        <dbReference type="EMBL" id="SMH64554.1"/>
    </source>
</evidence>
<dbReference type="Proteomes" id="UP000193925">
    <property type="component" value="Chromosome AFERRI"/>
</dbReference>
<name>A0A060UVG5_9PROT</name>